<evidence type="ECO:0000313" key="9">
    <source>
        <dbReference type="Proteomes" id="UP001601059"/>
    </source>
</evidence>
<dbReference type="Proteomes" id="UP001601059">
    <property type="component" value="Unassembled WGS sequence"/>
</dbReference>
<reference evidence="8 9" key="1">
    <citation type="submission" date="2024-08" db="EMBL/GenBank/DDBJ databases">
        <title>Two novel Cytobacillus novel species.</title>
        <authorList>
            <person name="Liu G."/>
        </authorList>
    </citation>
    <scope>NUCLEOTIDE SEQUENCE [LARGE SCALE GENOMIC DNA]</scope>
    <source>
        <strain evidence="8 9">FJAT-54145</strain>
    </source>
</reference>
<organism evidence="8 9">
    <name type="scientific">Cytobacillus spartinae</name>
    <dbReference type="NCBI Taxonomy" id="3299023"/>
    <lineage>
        <taxon>Bacteria</taxon>
        <taxon>Bacillati</taxon>
        <taxon>Bacillota</taxon>
        <taxon>Bacilli</taxon>
        <taxon>Bacillales</taxon>
        <taxon>Bacillaceae</taxon>
        <taxon>Cytobacillus</taxon>
    </lineage>
</organism>
<feature type="transmembrane region" description="Helical" evidence="6">
    <location>
        <begin position="63"/>
        <end position="83"/>
    </location>
</feature>
<comment type="caution">
    <text evidence="8">The sequence shown here is derived from an EMBL/GenBank/DDBJ whole genome shotgun (WGS) entry which is preliminary data.</text>
</comment>
<name>A0ABW6K7F8_9BACI</name>
<proteinExistence type="predicted"/>
<keyword evidence="9" id="KW-1185">Reference proteome</keyword>
<keyword evidence="2" id="KW-1003">Cell membrane</keyword>
<sequence>MNKRLLYFLVATIILAVFISPLASSDPDGLERVAHDLNFLTYEKEPLYHVFSDYSVPFLSNEIIGTSLSGLIGIGIIGLLTYFGKKLVKRKQMIKE</sequence>
<keyword evidence="5 6" id="KW-0472">Membrane</keyword>
<dbReference type="RefSeq" id="WP_389358936.1">
    <property type="nucleotide sequence ID" value="NZ_JBIACK010000001.1"/>
</dbReference>
<protein>
    <submittedName>
        <fullName evidence="8">PDGLE domain-containing protein</fullName>
    </submittedName>
</protein>
<feature type="domain" description="PDGLE" evidence="7">
    <location>
        <begin position="3"/>
        <end position="90"/>
    </location>
</feature>
<evidence type="ECO:0000256" key="3">
    <source>
        <dbReference type="ARBA" id="ARBA00022692"/>
    </source>
</evidence>
<comment type="subcellular location">
    <subcellularLocation>
        <location evidence="1">Cell membrane</location>
    </subcellularLocation>
</comment>
<evidence type="ECO:0000259" key="7">
    <source>
        <dbReference type="Pfam" id="PF13190"/>
    </source>
</evidence>
<evidence type="ECO:0000256" key="5">
    <source>
        <dbReference type="ARBA" id="ARBA00023136"/>
    </source>
</evidence>
<evidence type="ECO:0000256" key="6">
    <source>
        <dbReference type="SAM" id="Phobius"/>
    </source>
</evidence>
<evidence type="ECO:0000256" key="4">
    <source>
        <dbReference type="ARBA" id="ARBA00022989"/>
    </source>
</evidence>
<dbReference type="Pfam" id="PF13190">
    <property type="entry name" value="PDGLE"/>
    <property type="match status" value="1"/>
</dbReference>
<evidence type="ECO:0000313" key="8">
    <source>
        <dbReference type="EMBL" id="MFE8700139.1"/>
    </source>
</evidence>
<evidence type="ECO:0000256" key="2">
    <source>
        <dbReference type="ARBA" id="ARBA00022475"/>
    </source>
</evidence>
<dbReference type="InterPro" id="IPR025937">
    <property type="entry name" value="PDGLE_dom"/>
</dbReference>
<keyword evidence="3 6" id="KW-0812">Transmembrane</keyword>
<gene>
    <name evidence="8" type="ORF">ACFYKX_05810</name>
</gene>
<keyword evidence="4 6" id="KW-1133">Transmembrane helix</keyword>
<evidence type="ECO:0000256" key="1">
    <source>
        <dbReference type="ARBA" id="ARBA00004236"/>
    </source>
</evidence>
<accession>A0ABW6K7F8</accession>
<dbReference type="EMBL" id="JBIACK010000001">
    <property type="protein sequence ID" value="MFE8700139.1"/>
    <property type="molecule type" value="Genomic_DNA"/>
</dbReference>